<organism evidence="1 2">
    <name type="scientific">Zingiber officinale</name>
    <name type="common">Ginger</name>
    <name type="synonym">Amomum zingiber</name>
    <dbReference type="NCBI Taxonomy" id="94328"/>
    <lineage>
        <taxon>Eukaryota</taxon>
        <taxon>Viridiplantae</taxon>
        <taxon>Streptophyta</taxon>
        <taxon>Embryophyta</taxon>
        <taxon>Tracheophyta</taxon>
        <taxon>Spermatophyta</taxon>
        <taxon>Magnoliopsida</taxon>
        <taxon>Liliopsida</taxon>
        <taxon>Zingiberales</taxon>
        <taxon>Zingiberaceae</taxon>
        <taxon>Zingiber</taxon>
    </lineage>
</organism>
<comment type="caution">
    <text evidence="1">The sequence shown here is derived from an EMBL/GenBank/DDBJ whole genome shotgun (WGS) entry which is preliminary data.</text>
</comment>
<dbReference type="EMBL" id="JACMSC010000007">
    <property type="protein sequence ID" value="KAG6513404.1"/>
    <property type="molecule type" value="Genomic_DNA"/>
</dbReference>
<proteinExistence type="predicted"/>
<accession>A0A8J5H1A7</accession>
<dbReference type="AlphaFoldDB" id="A0A8J5H1A7"/>
<sequence>MLRAGSIIATFRLRPGALDYFSERDGVMQRLCYGFCASARIVDRLDARMVGFKSESIAHVKIELVYVLVREMNNNLDWIVNDRRPTRSIAIMEIMQKHKLWKYKWRRRTQHNEIGPHSDSVLLKYVEWRSLATSAAAAAMSGAQGG</sequence>
<protein>
    <submittedName>
        <fullName evidence="1">Uncharacterized protein</fullName>
    </submittedName>
</protein>
<reference evidence="1 2" key="1">
    <citation type="submission" date="2020-08" db="EMBL/GenBank/DDBJ databases">
        <title>Plant Genome Project.</title>
        <authorList>
            <person name="Zhang R.-G."/>
        </authorList>
    </citation>
    <scope>NUCLEOTIDE SEQUENCE [LARGE SCALE GENOMIC DNA]</scope>
    <source>
        <tissue evidence="1">Rhizome</tissue>
    </source>
</reference>
<evidence type="ECO:0000313" key="1">
    <source>
        <dbReference type="EMBL" id="KAG6513404.1"/>
    </source>
</evidence>
<keyword evidence="2" id="KW-1185">Reference proteome</keyword>
<gene>
    <name evidence="1" type="ORF">ZIOFF_023728</name>
</gene>
<name>A0A8J5H1A7_ZINOF</name>
<evidence type="ECO:0000313" key="2">
    <source>
        <dbReference type="Proteomes" id="UP000734854"/>
    </source>
</evidence>
<dbReference type="Proteomes" id="UP000734854">
    <property type="component" value="Unassembled WGS sequence"/>
</dbReference>